<feature type="domain" description="PilZ" evidence="1">
    <location>
        <begin position="3"/>
        <end position="81"/>
    </location>
</feature>
<keyword evidence="3" id="KW-1185">Reference proteome</keyword>
<dbReference type="Proteomes" id="UP001244297">
    <property type="component" value="Unassembled WGS sequence"/>
</dbReference>
<evidence type="ECO:0000313" key="2">
    <source>
        <dbReference type="EMBL" id="MDN3572928.1"/>
    </source>
</evidence>
<accession>A0ABT8ASV3</accession>
<dbReference type="EMBL" id="JAUFPT010000062">
    <property type="protein sequence ID" value="MDN3572928.1"/>
    <property type="molecule type" value="Genomic_DNA"/>
</dbReference>
<organism evidence="2 3">
    <name type="scientific">Methylobacterium longum</name>
    <dbReference type="NCBI Taxonomy" id="767694"/>
    <lineage>
        <taxon>Bacteria</taxon>
        <taxon>Pseudomonadati</taxon>
        <taxon>Pseudomonadota</taxon>
        <taxon>Alphaproteobacteria</taxon>
        <taxon>Hyphomicrobiales</taxon>
        <taxon>Methylobacteriaceae</taxon>
        <taxon>Methylobacterium</taxon>
    </lineage>
</organism>
<reference evidence="3" key="1">
    <citation type="journal article" date="2019" name="Int. J. Syst. Evol. Microbiol.">
        <title>The Global Catalogue of Microorganisms (GCM) 10K type strain sequencing project: providing services to taxonomists for standard genome sequencing and annotation.</title>
        <authorList>
            <consortium name="The Broad Institute Genomics Platform"/>
            <consortium name="The Broad Institute Genome Sequencing Center for Infectious Disease"/>
            <person name="Wu L."/>
            <person name="Ma J."/>
        </authorList>
    </citation>
    <scope>NUCLEOTIDE SEQUENCE [LARGE SCALE GENOMIC DNA]</scope>
    <source>
        <strain evidence="3">CECT 7806</strain>
    </source>
</reference>
<proteinExistence type="predicted"/>
<dbReference type="Pfam" id="PF07238">
    <property type="entry name" value="PilZ"/>
    <property type="match status" value="1"/>
</dbReference>
<evidence type="ECO:0000313" key="3">
    <source>
        <dbReference type="Proteomes" id="UP001244297"/>
    </source>
</evidence>
<dbReference type="SUPFAM" id="SSF141371">
    <property type="entry name" value="PilZ domain-like"/>
    <property type="match status" value="1"/>
</dbReference>
<comment type="caution">
    <text evidence="2">The sequence shown here is derived from an EMBL/GenBank/DDBJ whole genome shotgun (WGS) entry which is preliminary data.</text>
</comment>
<dbReference type="InterPro" id="IPR009875">
    <property type="entry name" value="PilZ_domain"/>
</dbReference>
<gene>
    <name evidence="2" type="ORF">QWZ18_20150</name>
</gene>
<sequence>MEERRAKLRAKVALPGHAAFPSAAAEVQCLVLNVSNIGACLSFPAGVPVPRMFDLRIGADPKPHAVRVAWRRASDVGVAFLASRVGTPDVIPG</sequence>
<evidence type="ECO:0000259" key="1">
    <source>
        <dbReference type="Pfam" id="PF07238"/>
    </source>
</evidence>
<protein>
    <submittedName>
        <fullName evidence="2">PilZ domain-containing protein</fullName>
    </submittedName>
</protein>
<name>A0ABT8ASV3_9HYPH</name>
<dbReference type="RefSeq" id="WP_238285716.1">
    <property type="nucleotide sequence ID" value="NZ_BPQS01000004.1"/>
</dbReference>